<dbReference type="EMBL" id="AP027151">
    <property type="protein sequence ID" value="BDV43605.1"/>
    <property type="molecule type" value="Genomic_DNA"/>
</dbReference>
<keyword evidence="1" id="KW-0812">Transmembrane</keyword>
<dbReference type="Proteomes" id="UP001317705">
    <property type="component" value="Chromosome"/>
</dbReference>
<reference evidence="2 3" key="1">
    <citation type="submission" date="2022-12" db="EMBL/GenBank/DDBJ databases">
        <title>Polyphasic characterization of Geotalea uranireducens NIT-SL11 newly isolated from a complex of sewage sludge and microbially reduced graphene oxide.</title>
        <authorList>
            <person name="Xie L."/>
            <person name="Yoshida N."/>
            <person name="Meng L."/>
        </authorList>
    </citation>
    <scope>NUCLEOTIDE SEQUENCE [LARGE SCALE GENOMIC DNA]</scope>
    <source>
        <strain evidence="2 3">NIT-SL11</strain>
    </source>
</reference>
<feature type="transmembrane region" description="Helical" evidence="1">
    <location>
        <begin position="55"/>
        <end position="75"/>
    </location>
</feature>
<evidence type="ECO:0000313" key="3">
    <source>
        <dbReference type="Proteomes" id="UP001317705"/>
    </source>
</evidence>
<sequence length="87" mass="9941">MKITTRSRTILLVIAVVLSPIVGVLSNYIWYFFHAVILGWGDSCPDWYFKIQDKVQNGIFIASAVGTVVGLQYWYSIKNRQREKEGA</sequence>
<keyword evidence="3" id="KW-1185">Reference proteome</keyword>
<keyword evidence="1" id="KW-1133">Transmembrane helix</keyword>
<evidence type="ECO:0000313" key="2">
    <source>
        <dbReference type="EMBL" id="BDV43605.1"/>
    </source>
</evidence>
<keyword evidence="1" id="KW-0472">Membrane</keyword>
<gene>
    <name evidence="2" type="ORF">GURASL_25280</name>
</gene>
<protein>
    <submittedName>
        <fullName evidence="2">Uncharacterized protein</fullName>
    </submittedName>
</protein>
<dbReference type="RefSeq" id="WP_281999732.1">
    <property type="nucleotide sequence ID" value="NZ_AP027151.1"/>
</dbReference>
<organism evidence="2 3">
    <name type="scientific">Geotalea uraniireducens</name>
    <dbReference type="NCBI Taxonomy" id="351604"/>
    <lineage>
        <taxon>Bacteria</taxon>
        <taxon>Pseudomonadati</taxon>
        <taxon>Thermodesulfobacteriota</taxon>
        <taxon>Desulfuromonadia</taxon>
        <taxon>Geobacterales</taxon>
        <taxon>Geobacteraceae</taxon>
        <taxon>Geotalea</taxon>
    </lineage>
</organism>
<evidence type="ECO:0000256" key="1">
    <source>
        <dbReference type="SAM" id="Phobius"/>
    </source>
</evidence>
<name>A0ABM8ELZ7_9BACT</name>
<accession>A0ABM8ELZ7</accession>
<proteinExistence type="predicted"/>
<feature type="transmembrane region" description="Helical" evidence="1">
    <location>
        <begin position="12"/>
        <end position="33"/>
    </location>
</feature>